<protein>
    <recommendedName>
        <fullName evidence="4 6">Nitrogenase-stabilizing/protective protein NifW</fullName>
    </recommendedName>
</protein>
<dbReference type="Pfam" id="PF03206">
    <property type="entry name" value="NifW"/>
    <property type="match status" value="1"/>
</dbReference>
<keyword evidence="8" id="KW-1185">Reference proteome</keyword>
<comment type="similarity">
    <text evidence="2 6">Belongs to the NifW family.</text>
</comment>
<dbReference type="AlphaFoldDB" id="A0A6C1BA33"/>
<keyword evidence="5 6" id="KW-0535">Nitrogen fixation</keyword>
<evidence type="ECO:0000256" key="4">
    <source>
        <dbReference type="ARBA" id="ARBA00016274"/>
    </source>
</evidence>
<gene>
    <name evidence="6" type="primary">nifW</name>
    <name evidence="7" type="ORF">G3580_19145</name>
</gene>
<evidence type="ECO:0000256" key="2">
    <source>
        <dbReference type="ARBA" id="ARBA00008351"/>
    </source>
</evidence>
<organism evidence="7 8">
    <name type="scientific">Nitrogeniibacter mangrovi</name>
    <dbReference type="NCBI Taxonomy" id="2016596"/>
    <lineage>
        <taxon>Bacteria</taxon>
        <taxon>Pseudomonadati</taxon>
        <taxon>Pseudomonadota</taxon>
        <taxon>Betaproteobacteria</taxon>
        <taxon>Rhodocyclales</taxon>
        <taxon>Zoogloeaceae</taxon>
        <taxon>Nitrogeniibacter</taxon>
    </lineage>
</organism>
<evidence type="ECO:0000313" key="8">
    <source>
        <dbReference type="Proteomes" id="UP000501991"/>
    </source>
</evidence>
<dbReference type="PIRSF" id="PIRSF005790">
    <property type="entry name" value="NifW"/>
    <property type="match status" value="1"/>
</dbReference>
<proteinExistence type="inferred from homology"/>
<evidence type="ECO:0000256" key="1">
    <source>
        <dbReference type="ARBA" id="ARBA00002247"/>
    </source>
</evidence>
<name>A0A6C1BA33_9RHOO</name>
<dbReference type="RefSeq" id="WP_173768266.1">
    <property type="nucleotide sequence ID" value="NZ_CP048836.1"/>
</dbReference>
<comment type="subunit">
    <text evidence="3 6">Homotrimer; associates with NifD.</text>
</comment>
<comment type="function">
    <text evidence="1 6">May protect the nitrogenase Fe-Mo protein from oxidative damage.</text>
</comment>
<sequence>MEDTLTLEDAMDELSSAEDFLDYFGVPYDPAVVHVNRLHILQRFHDYLAKQAPRMPEDEADARAVYTCWLTRAYADFVTSNAQAEKVFAVFQHQPNAEGGTTSFVSLDKVFRTE</sequence>
<evidence type="ECO:0000256" key="6">
    <source>
        <dbReference type="HAMAP-Rule" id="MF_00529"/>
    </source>
</evidence>
<accession>A0A6C1BA33</accession>
<dbReference type="KEGG" id="azq:G3580_19145"/>
<evidence type="ECO:0000256" key="5">
    <source>
        <dbReference type="ARBA" id="ARBA00023231"/>
    </source>
</evidence>
<reference evidence="7 8" key="1">
    <citation type="submission" date="2020-02" db="EMBL/GenBank/DDBJ databases">
        <title>Nitrogenibacter mangrovi gen. nov., sp. nov. isolated from mangrove sediment, a denitrifying betaproteobacterium.</title>
        <authorList>
            <person name="Liao H."/>
            <person name="Tian Y."/>
        </authorList>
    </citation>
    <scope>NUCLEOTIDE SEQUENCE [LARGE SCALE GENOMIC DNA]</scope>
    <source>
        <strain evidence="7 8">M9-3-2</strain>
    </source>
</reference>
<dbReference type="GO" id="GO:0009399">
    <property type="term" value="P:nitrogen fixation"/>
    <property type="evidence" value="ECO:0007669"/>
    <property type="project" value="UniProtKB-UniRule"/>
</dbReference>
<evidence type="ECO:0000256" key="3">
    <source>
        <dbReference type="ARBA" id="ARBA00011284"/>
    </source>
</evidence>
<dbReference type="EMBL" id="CP048836">
    <property type="protein sequence ID" value="QID19548.1"/>
    <property type="molecule type" value="Genomic_DNA"/>
</dbReference>
<dbReference type="InterPro" id="IPR004893">
    <property type="entry name" value="NifW"/>
</dbReference>
<dbReference type="Proteomes" id="UP000501991">
    <property type="component" value="Chromosome"/>
</dbReference>
<dbReference type="HAMAP" id="MF_00529">
    <property type="entry name" value="NifW"/>
    <property type="match status" value="1"/>
</dbReference>
<evidence type="ECO:0000313" key="7">
    <source>
        <dbReference type="EMBL" id="QID19548.1"/>
    </source>
</evidence>